<evidence type="ECO:0000313" key="1">
    <source>
        <dbReference type="EMBL" id="XBO76785.1"/>
    </source>
</evidence>
<proteinExistence type="predicted"/>
<dbReference type="RefSeq" id="WP_348815920.1">
    <property type="nucleotide sequence ID" value="NZ_CP098828.1"/>
</dbReference>
<reference evidence="1" key="1">
    <citation type="submission" date="2022-06" db="EMBL/GenBank/DDBJ databases">
        <title>A novel DMS-producing enzyme.</title>
        <authorList>
            <person name="Zhang Y."/>
        </authorList>
    </citation>
    <scope>NUCLEOTIDE SEQUENCE</scope>
    <source>
        <strain evidence="1">H10-59</strain>
    </source>
</reference>
<organism evidence="1">
    <name type="scientific">Halomonas sp. H10-59</name>
    <dbReference type="NCBI Taxonomy" id="2950874"/>
    <lineage>
        <taxon>Bacteria</taxon>
        <taxon>Pseudomonadati</taxon>
        <taxon>Pseudomonadota</taxon>
        <taxon>Gammaproteobacteria</taxon>
        <taxon>Oceanospirillales</taxon>
        <taxon>Halomonadaceae</taxon>
        <taxon>Halomonas</taxon>
    </lineage>
</organism>
<protein>
    <submittedName>
        <fullName evidence="1">Alpha-2,8-polysialyltransferase family protein</fullName>
    </submittedName>
</protein>
<name>A0AAU7KZ10_9GAMM</name>
<gene>
    <name evidence="1" type="ORF">NFG57_08505</name>
</gene>
<sequence>MKKFYIFDIITTFHLISALAFCFSKANRGDVVTAYYVKDMDSKYQLSDFEFVDEQGVFIRIKKQEKHTGVLTIITPIWRRFKACGELDLTVYLGHHTYYKPSVTQMIEDFYLLPRCNFKSFSFEEGIGTYNSYAQERGVAIREKKRFFAVKFILKKILKSKLFLDYEWGIFSRKNGARRYYQKSVDAILNYYYLPRKKIEEINNLININISDRVLYFTSPFVRVGVMSDHEYRLFFKDVVDYFKRRGTLLAIKPHPLDNFCYSEVAPEALVVDIDMPAELMIKKFNITKVAGINSTALLTASLIFNCSSINLVELLPESVKKNIALGNNLEEIFERVVIKSDDWDKML</sequence>
<dbReference type="Pfam" id="PF07388">
    <property type="entry name" value="A-2_8-polyST"/>
    <property type="match status" value="1"/>
</dbReference>
<dbReference type="EMBL" id="CP098828">
    <property type="protein sequence ID" value="XBO76785.1"/>
    <property type="molecule type" value="Genomic_DNA"/>
</dbReference>
<dbReference type="InterPro" id="IPR010866">
    <property type="entry name" value="A-2_8-polyST"/>
</dbReference>
<accession>A0AAU7KZ10</accession>
<dbReference type="AlphaFoldDB" id="A0AAU7KZ10"/>